<dbReference type="AlphaFoldDB" id="A0A0L0CPX8"/>
<name>A0A0L0CPX8_LUCCU</name>
<evidence type="ECO:0000313" key="2">
    <source>
        <dbReference type="EMBL" id="KNC34321.1"/>
    </source>
</evidence>
<keyword evidence="1" id="KW-0472">Membrane</keyword>
<keyword evidence="1" id="KW-1133">Transmembrane helix</keyword>
<organism evidence="2 3">
    <name type="scientific">Lucilia cuprina</name>
    <name type="common">Green bottle fly</name>
    <name type="synonym">Australian sheep blowfly</name>
    <dbReference type="NCBI Taxonomy" id="7375"/>
    <lineage>
        <taxon>Eukaryota</taxon>
        <taxon>Metazoa</taxon>
        <taxon>Ecdysozoa</taxon>
        <taxon>Arthropoda</taxon>
        <taxon>Hexapoda</taxon>
        <taxon>Insecta</taxon>
        <taxon>Pterygota</taxon>
        <taxon>Neoptera</taxon>
        <taxon>Endopterygota</taxon>
        <taxon>Diptera</taxon>
        <taxon>Brachycera</taxon>
        <taxon>Muscomorpha</taxon>
        <taxon>Oestroidea</taxon>
        <taxon>Calliphoridae</taxon>
        <taxon>Luciliinae</taxon>
        <taxon>Lucilia</taxon>
    </lineage>
</organism>
<keyword evidence="3" id="KW-1185">Reference proteome</keyword>
<protein>
    <submittedName>
        <fullName evidence="2">Uncharacterized protein</fullName>
    </submittedName>
</protein>
<evidence type="ECO:0000256" key="1">
    <source>
        <dbReference type="SAM" id="Phobius"/>
    </source>
</evidence>
<feature type="transmembrane region" description="Helical" evidence="1">
    <location>
        <begin position="117"/>
        <end position="136"/>
    </location>
</feature>
<evidence type="ECO:0000313" key="3">
    <source>
        <dbReference type="Proteomes" id="UP000037069"/>
    </source>
</evidence>
<keyword evidence="1" id="KW-0812">Transmembrane</keyword>
<comment type="caution">
    <text evidence="2">The sequence shown here is derived from an EMBL/GenBank/DDBJ whole genome shotgun (WGS) entry which is preliminary data.</text>
</comment>
<gene>
    <name evidence="2" type="ORF">FF38_06002</name>
</gene>
<reference evidence="2 3" key="1">
    <citation type="journal article" date="2015" name="Nat. Commun.">
        <title>Lucilia cuprina genome unlocks parasitic fly biology to underpin future interventions.</title>
        <authorList>
            <person name="Anstead C.A."/>
            <person name="Korhonen P.K."/>
            <person name="Young N.D."/>
            <person name="Hall R.S."/>
            <person name="Jex A.R."/>
            <person name="Murali S.C."/>
            <person name="Hughes D.S."/>
            <person name="Lee S.F."/>
            <person name="Perry T."/>
            <person name="Stroehlein A.J."/>
            <person name="Ansell B.R."/>
            <person name="Breugelmans B."/>
            <person name="Hofmann A."/>
            <person name="Qu J."/>
            <person name="Dugan S."/>
            <person name="Lee S.L."/>
            <person name="Chao H."/>
            <person name="Dinh H."/>
            <person name="Han Y."/>
            <person name="Doddapaneni H.V."/>
            <person name="Worley K.C."/>
            <person name="Muzny D.M."/>
            <person name="Ioannidis P."/>
            <person name="Waterhouse R.M."/>
            <person name="Zdobnov E.M."/>
            <person name="James P.J."/>
            <person name="Bagnall N.H."/>
            <person name="Kotze A.C."/>
            <person name="Gibbs R.A."/>
            <person name="Richards S."/>
            <person name="Batterham P."/>
            <person name="Gasser R.B."/>
        </authorList>
    </citation>
    <scope>NUCLEOTIDE SEQUENCE [LARGE SCALE GENOMIC DNA]</scope>
    <source>
        <strain evidence="2 3">LS</strain>
        <tissue evidence="2">Full body</tissue>
    </source>
</reference>
<proteinExistence type="predicted"/>
<dbReference type="EMBL" id="JRES01000080">
    <property type="protein sequence ID" value="KNC34321.1"/>
    <property type="molecule type" value="Genomic_DNA"/>
</dbReference>
<dbReference type="Proteomes" id="UP000037069">
    <property type="component" value="Unassembled WGS sequence"/>
</dbReference>
<accession>A0A0L0CPX8</accession>
<sequence length="153" mass="17209">MNFPCNVLSGPLVNRPQIVLPWITDPIKRFICSHVQQHNDTGKNETGFAWKLTGNFAKEIKRNQVSVSFASSACRASSSSSGNNQLKMPVIVPATRLQKQNNNNNEINAQHHQQLQLFGRLVVGFFSSVLYGLVCNNRKVANRRHRQINTIPN</sequence>